<gene>
    <name evidence="1" type="ORF">D3879_17315</name>
</gene>
<dbReference type="AlphaFoldDB" id="A0A418XBD8"/>
<evidence type="ECO:0000313" key="2">
    <source>
        <dbReference type="Proteomes" id="UP000284021"/>
    </source>
</evidence>
<dbReference type="EMBL" id="QYUR01000006">
    <property type="protein sequence ID" value="RJG09819.1"/>
    <property type="molecule type" value="Genomic_DNA"/>
</dbReference>
<proteinExistence type="predicted"/>
<protein>
    <submittedName>
        <fullName evidence="1">Uncharacterized protein</fullName>
    </submittedName>
</protein>
<reference evidence="1 2" key="1">
    <citation type="submission" date="2018-09" db="EMBL/GenBank/DDBJ databases">
        <authorList>
            <person name="Zhu H."/>
        </authorList>
    </citation>
    <scope>NUCLEOTIDE SEQUENCE [LARGE SCALE GENOMIC DNA]</scope>
    <source>
        <strain evidence="1 2">K1S02-6</strain>
    </source>
</reference>
<sequence>MLPDIDSEEAWLGENYRGWQSFANALKIASEDYDCEIVCRPEQGFLRVDCAFAPPHIKNLGYAIEVATSQICQRCGEYPAGKEVIDGWIWKLCKRCVKRGKSR</sequence>
<evidence type="ECO:0000313" key="1">
    <source>
        <dbReference type="EMBL" id="RJG09819.1"/>
    </source>
</evidence>
<accession>A0A418XBD8</accession>
<comment type="caution">
    <text evidence="1">The sequence shown here is derived from an EMBL/GenBank/DDBJ whole genome shotgun (WGS) entry which is preliminary data.</text>
</comment>
<name>A0A418XBD8_9PSED</name>
<keyword evidence="2" id="KW-1185">Reference proteome</keyword>
<dbReference type="OrthoDB" id="6903333at2"/>
<organism evidence="1 2">
    <name type="scientific">Pseudomonas cavernicola</name>
    <dbReference type="NCBI Taxonomy" id="2320866"/>
    <lineage>
        <taxon>Bacteria</taxon>
        <taxon>Pseudomonadati</taxon>
        <taxon>Pseudomonadota</taxon>
        <taxon>Gammaproteobacteria</taxon>
        <taxon>Pseudomonadales</taxon>
        <taxon>Pseudomonadaceae</taxon>
        <taxon>Pseudomonas</taxon>
    </lineage>
</organism>
<dbReference type="Proteomes" id="UP000284021">
    <property type="component" value="Unassembled WGS sequence"/>
</dbReference>